<keyword evidence="2" id="KW-1133">Transmembrane helix</keyword>
<evidence type="ECO:0008006" key="5">
    <source>
        <dbReference type="Google" id="ProtNLM"/>
    </source>
</evidence>
<feature type="transmembrane region" description="Helical" evidence="2">
    <location>
        <begin position="53"/>
        <end position="73"/>
    </location>
</feature>
<dbReference type="AlphaFoldDB" id="A0A1N7FCZ2"/>
<dbReference type="OrthoDB" id="4773689at2"/>
<reference evidence="3 4" key="1">
    <citation type="submission" date="2017-01" db="EMBL/GenBank/DDBJ databases">
        <authorList>
            <person name="Mah S.A."/>
            <person name="Swanson W.J."/>
            <person name="Moy G.W."/>
            <person name="Vacquier V.D."/>
        </authorList>
    </citation>
    <scope>NUCLEOTIDE SEQUENCE [LARGE SCALE GENOMIC DNA]</scope>
    <source>
        <strain evidence="3 4">CPCC 203464</strain>
    </source>
</reference>
<accession>A0A1N7FCZ2</accession>
<evidence type="ECO:0000313" key="4">
    <source>
        <dbReference type="Proteomes" id="UP000186218"/>
    </source>
</evidence>
<feature type="transmembrane region" description="Helical" evidence="2">
    <location>
        <begin position="28"/>
        <end position="47"/>
    </location>
</feature>
<organism evidence="3 4">
    <name type="scientific">Williamsia sterculiae</name>
    <dbReference type="NCBI Taxonomy" id="1344003"/>
    <lineage>
        <taxon>Bacteria</taxon>
        <taxon>Bacillati</taxon>
        <taxon>Actinomycetota</taxon>
        <taxon>Actinomycetes</taxon>
        <taxon>Mycobacteriales</taxon>
        <taxon>Nocardiaceae</taxon>
        <taxon>Williamsia</taxon>
    </lineage>
</organism>
<sequence>MLFNVILGVVIVGLIVARQMKPRAVASSLRGPIIITVIGLVSAAQFVDHHHVSPAGQAILVVSTLIGFAIAAVRGYTIRIWRDDRGTLMSRGTWLTLVLWVVGIGVHVGIDLLGDQGLGQSTLVLYLGVVLFAQMLVVQMRGRALVEKHNGSAKGCAPNSMSSARDLFQR</sequence>
<evidence type="ECO:0000256" key="2">
    <source>
        <dbReference type="SAM" id="Phobius"/>
    </source>
</evidence>
<name>A0A1N7FCZ2_9NOCA</name>
<keyword evidence="2" id="KW-0812">Transmembrane</keyword>
<keyword evidence="4" id="KW-1185">Reference proteome</keyword>
<gene>
    <name evidence="3" type="ORF">SAMN05445060_1946</name>
</gene>
<evidence type="ECO:0000313" key="3">
    <source>
        <dbReference type="EMBL" id="SIR98221.1"/>
    </source>
</evidence>
<feature type="transmembrane region" description="Helical" evidence="2">
    <location>
        <begin position="94"/>
        <end position="114"/>
    </location>
</feature>
<evidence type="ECO:0000256" key="1">
    <source>
        <dbReference type="SAM" id="MobiDB-lite"/>
    </source>
</evidence>
<dbReference type="Proteomes" id="UP000186218">
    <property type="component" value="Unassembled WGS sequence"/>
</dbReference>
<feature type="transmembrane region" description="Helical" evidence="2">
    <location>
        <begin position="120"/>
        <end position="138"/>
    </location>
</feature>
<feature type="region of interest" description="Disordered" evidence="1">
    <location>
        <begin position="150"/>
        <end position="170"/>
    </location>
</feature>
<protein>
    <recommendedName>
        <fullName evidence="5">DUF1453 domain-containing protein</fullName>
    </recommendedName>
</protein>
<proteinExistence type="predicted"/>
<dbReference type="RefSeq" id="WP_076478991.1">
    <property type="nucleotide sequence ID" value="NZ_FTNT01000005.1"/>
</dbReference>
<dbReference type="EMBL" id="FTNT01000005">
    <property type="protein sequence ID" value="SIR98221.1"/>
    <property type="molecule type" value="Genomic_DNA"/>
</dbReference>
<keyword evidence="2" id="KW-0472">Membrane</keyword>